<dbReference type="SUPFAM" id="SSF48295">
    <property type="entry name" value="TrpR-like"/>
    <property type="match status" value="1"/>
</dbReference>
<dbReference type="InterPro" id="IPR010921">
    <property type="entry name" value="Trp_repressor/repl_initiator"/>
</dbReference>
<dbReference type="EMBL" id="CYPR01000219">
    <property type="protein sequence ID" value="CUH40539.1"/>
    <property type="molecule type" value="Genomic_DNA"/>
</dbReference>
<dbReference type="GO" id="GO:0006313">
    <property type="term" value="P:DNA transposition"/>
    <property type="evidence" value="ECO:0007669"/>
    <property type="project" value="InterPro"/>
</dbReference>
<dbReference type="InterPro" id="IPR002514">
    <property type="entry name" value="Transposase_8"/>
</dbReference>
<sequence length="139" mass="15676">MTDYSFMSQVEVLSVTDTGRRRRWTDAEKVRIVEESYAAPRMAAATARRYEISRSLLTRWRRLAREGLLIGNGDRAHFTAVTVRPEVAAEPATTDAQFRADDTSHDRVEIILPNGRRLVTAASTETSTLARLIQVVERA</sequence>
<keyword evidence="3" id="KW-1185">Reference proteome</keyword>
<dbReference type="STRING" id="313367.JSE7799_03209"/>
<dbReference type="Proteomes" id="UP000049455">
    <property type="component" value="Unassembled WGS sequence"/>
</dbReference>
<gene>
    <name evidence="1" type="ORF">JSE7799_03209</name>
    <name evidence="2" type="ORF">JSE7799_03273</name>
</gene>
<dbReference type="AlphaFoldDB" id="A0A0M7BEC2"/>
<dbReference type="Pfam" id="PF01527">
    <property type="entry name" value="HTH_Tnp_1"/>
    <property type="match status" value="1"/>
</dbReference>
<dbReference type="OrthoDB" id="9800877at2"/>
<dbReference type="NCBIfam" id="NF047595">
    <property type="entry name" value="IS66_ISRel24_TnpA"/>
    <property type="match status" value="1"/>
</dbReference>
<dbReference type="EMBL" id="CYPR01000209">
    <property type="protein sequence ID" value="CUH40476.1"/>
    <property type="molecule type" value="Genomic_DNA"/>
</dbReference>
<dbReference type="PANTHER" id="PTHR37936:SF3">
    <property type="entry name" value="TRANSPOSASE INSC FOR INSERTION ELEMENT IS2A-RELATED"/>
    <property type="match status" value="1"/>
</dbReference>
<dbReference type="GO" id="GO:0004803">
    <property type="term" value="F:transposase activity"/>
    <property type="evidence" value="ECO:0007669"/>
    <property type="project" value="InterPro"/>
</dbReference>
<dbReference type="GO" id="GO:0043565">
    <property type="term" value="F:sequence-specific DNA binding"/>
    <property type="evidence" value="ECO:0007669"/>
    <property type="project" value="InterPro"/>
</dbReference>
<evidence type="ECO:0000313" key="1">
    <source>
        <dbReference type="EMBL" id="CUH40476.1"/>
    </source>
</evidence>
<evidence type="ECO:0000313" key="3">
    <source>
        <dbReference type="Proteomes" id="UP000049455"/>
    </source>
</evidence>
<protein>
    <submittedName>
        <fullName evidence="2">Transposase</fullName>
    </submittedName>
</protein>
<proteinExistence type="predicted"/>
<reference evidence="2 3" key="1">
    <citation type="submission" date="2015-09" db="EMBL/GenBank/DDBJ databases">
        <authorList>
            <person name="Jackson K.R."/>
            <person name="Lunt B.L."/>
            <person name="Fisher J.N.B."/>
            <person name="Gardner A.V."/>
            <person name="Bailey M.E."/>
            <person name="Deus L.M."/>
            <person name="Earl A.S."/>
            <person name="Gibby P.D."/>
            <person name="Hartmann K.A."/>
            <person name="Liu J.E."/>
            <person name="Manci A.M."/>
            <person name="Nielsen D.A."/>
            <person name="Solomon M.B."/>
            <person name="Breakwell D.P."/>
            <person name="Burnett S.H."/>
            <person name="Grose J.H."/>
        </authorList>
    </citation>
    <scope>NUCLEOTIDE SEQUENCE [LARGE SCALE GENOMIC DNA]</scope>
    <source>
        <strain evidence="2 3">CECT 7799</strain>
    </source>
</reference>
<dbReference type="PANTHER" id="PTHR37936">
    <property type="entry name" value="TRANSPOSASE INSC FOR INSERTION ELEMENT IS2A-RELATED"/>
    <property type="match status" value="1"/>
</dbReference>
<accession>A0A0M7BEC2</accession>
<organism evidence="2 3">
    <name type="scientific">Jannaschia seosinensis</name>
    <dbReference type="NCBI Taxonomy" id="313367"/>
    <lineage>
        <taxon>Bacteria</taxon>
        <taxon>Pseudomonadati</taxon>
        <taxon>Pseudomonadota</taxon>
        <taxon>Alphaproteobacteria</taxon>
        <taxon>Rhodobacterales</taxon>
        <taxon>Roseobacteraceae</taxon>
        <taxon>Jannaschia</taxon>
    </lineage>
</organism>
<evidence type="ECO:0000313" key="2">
    <source>
        <dbReference type="EMBL" id="CUH40539.1"/>
    </source>
</evidence>
<name>A0A0M7BEC2_9RHOB</name>